<sequence length="127" mass="13917">MDVEAVRRFYAAVAARDVEAAGSCFRPDAVWHLPGHSVISGDHRGWPAIRDHFLTRLGPLSGGTFRADLLDIAIGDQHVVAVQHATGDYQGRTLDITGCQLMTMADGLIQEVRGHYSDQDQLDAFWG</sequence>
<dbReference type="CDD" id="cd00531">
    <property type="entry name" value="NTF2_like"/>
    <property type="match status" value="1"/>
</dbReference>
<feature type="domain" description="SnoaL-like" evidence="1">
    <location>
        <begin position="6"/>
        <end position="111"/>
    </location>
</feature>
<evidence type="ECO:0000313" key="3">
    <source>
        <dbReference type="Proteomes" id="UP000320244"/>
    </source>
</evidence>
<dbReference type="RefSeq" id="WP_146316035.1">
    <property type="nucleotide sequence ID" value="NZ_VCQV01000007.1"/>
</dbReference>
<dbReference type="InterPro" id="IPR032710">
    <property type="entry name" value="NTF2-like_dom_sf"/>
</dbReference>
<proteinExistence type="predicted"/>
<evidence type="ECO:0000313" key="2">
    <source>
        <dbReference type="EMBL" id="TWP37171.1"/>
    </source>
</evidence>
<comment type="caution">
    <text evidence="2">The sequence shown here is derived from an EMBL/GenBank/DDBJ whole genome shotgun (WGS) entry which is preliminary data.</text>
</comment>
<dbReference type="InterPro" id="IPR037401">
    <property type="entry name" value="SnoaL-like"/>
</dbReference>
<organism evidence="2 3">
    <name type="scientific">Leekyejoonella antrihumi</name>
    <dbReference type="NCBI Taxonomy" id="1660198"/>
    <lineage>
        <taxon>Bacteria</taxon>
        <taxon>Bacillati</taxon>
        <taxon>Actinomycetota</taxon>
        <taxon>Actinomycetes</taxon>
        <taxon>Micrococcales</taxon>
        <taxon>Dermacoccaceae</taxon>
        <taxon>Leekyejoonella</taxon>
    </lineage>
</organism>
<accession>A0A563E4N7</accession>
<keyword evidence="3" id="KW-1185">Reference proteome</keyword>
<dbReference type="EMBL" id="VCQV01000007">
    <property type="protein sequence ID" value="TWP37171.1"/>
    <property type="molecule type" value="Genomic_DNA"/>
</dbReference>
<name>A0A563E4N7_9MICO</name>
<protein>
    <submittedName>
        <fullName evidence="2">Nuclear transport factor 2 family protein</fullName>
    </submittedName>
</protein>
<dbReference type="SUPFAM" id="SSF54427">
    <property type="entry name" value="NTF2-like"/>
    <property type="match status" value="1"/>
</dbReference>
<evidence type="ECO:0000259" key="1">
    <source>
        <dbReference type="Pfam" id="PF12680"/>
    </source>
</evidence>
<dbReference type="Pfam" id="PF12680">
    <property type="entry name" value="SnoaL_2"/>
    <property type="match status" value="1"/>
</dbReference>
<dbReference type="AlphaFoldDB" id="A0A563E4N7"/>
<reference evidence="2 3" key="2">
    <citation type="submission" date="2019-08" db="EMBL/GenBank/DDBJ databases">
        <title>Jejuicoccus antrihumi gen. nov., sp. nov., a new member of the family Dermacoccaceae isolated from a cave.</title>
        <authorList>
            <person name="Schumann P."/>
            <person name="Kim I.S."/>
        </authorList>
    </citation>
    <scope>NUCLEOTIDE SEQUENCE [LARGE SCALE GENOMIC DNA]</scope>
    <source>
        <strain evidence="2 3">C5-26</strain>
    </source>
</reference>
<dbReference type="OrthoDB" id="6657864at2"/>
<gene>
    <name evidence="2" type="ORF">FGL98_07085</name>
</gene>
<dbReference type="Gene3D" id="3.10.450.50">
    <property type="match status" value="1"/>
</dbReference>
<dbReference type="Proteomes" id="UP000320244">
    <property type="component" value="Unassembled WGS sequence"/>
</dbReference>
<reference evidence="2 3" key="1">
    <citation type="submission" date="2019-05" db="EMBL/GenBank/DDBJ databases">
        <authorList>
            <person name="Lee S.D."/>
        </authorList>
    </citation>
    <scope>NUCLEOTIDE SEQUENCE [LARGE SCALE GENOMIC DNA]</scope>
    <source>
        <strain evidence="2 3">C5-26</strain>
    </source>
</reference>